<protein>
    <recommendedName>
        <fullName evidence="2">Conjugal transfer protein TraB</fullName>
    </recommendedName>
</protein>
<sequence length="63" mass="7089">MTIPAKNQTTAGEPRERPVGDEAILKVTKEIVIKFIEVGRLSPANFTETFNEIHRTVRDAVRP</sequence>
<accession>A0A7C2XN35</accession>
<comment type="caution">
    <text evidence="1">The sequence shown here is derived from an EMBL/GenBank/DDBJ whole genome shotgun (WGS) entry which is preliminary data.</text>
</comment>
<reference evidence="1" key="1">
    <citation type="journal article" date="2020" name="mSystems">
        <title>Genome- and Community-Level Interaction Insights into Carbon Utilization and Element Cycling Functions of Hydrothermarchaeota in Hydrothermal Sediment.</title>
        <authorList>
            <person name="Zhou Z."/>
            <person name="Liu Y."/>
            <person name="Xu W."/>
            <person name="Pan J."/>
            <person name="Luo Z.H."/>
            <person name="Li M."/>
        </authorList>
    </citation>
    <scope>NUCLEOTIDE SEQUENCE [LARGE SCALE GENOMIC DNA]</scope>
    <source>
        <strain evidence="1">SpSt-1224</strain>
    </source>
</reference>
<dbReference type="EMBL" id="DSDS01000009">
    <property type="protein sequence ID" value="HET97153.1"/>
    <property type="molecule type" value="Genomic_DNA"/>
</dbReference>
<name>A0A7C2XN35_9BACT</name>
<organism evidence="1">
    <name type="scientific">Desulfurivibrio alkaliphilus</name>
    <dbReference type="NCBI Taxonomy" id="427923"/>
    <lineage>
        <taxon>Bacteria</taxon>
        <taxon>Pseudomonadati</taxon>
        <taxon>Thermodesulfobacteriota</taxon>
        <taxon>Desulfobulbia</taxon>
        <taxon>Desulfobulbales</taxon>
        <taxon>Desulfobulbaceae</taxon>
        <taxon>Desulfurivibrio</taxon>
    </lineage>
</organism>
<dbReference type="AlphaFoldDB" id="A0A7C2XN35"/>
<dbReference type="Proteomes" id="UP000885986">
    <property type="component" value="Unassembled WGS sequence"/>
</dbReference>
<proteinExistence type="predicted"/>
<evidence type="ECO:0000313" key="1">
    <source>
        <dbReference type="EMBL" id="HET97153.1"/>
    </source>
</evidence>
<evidence type="ECO:0008006" key="2">
    <source>
        <dbReference type="Google" id="ProtNLM"/>
    </source>
</evidence>
<gene>
    <name evidence="1" type="ORF">ENN98_00315</name>
</gene>